<feature type="domain" description="Glycosyltransferase 2-like" evidence="6">
    <location>
        <begin position="403"/>
        <end position="518"/>
    </location>
</feature>
<evidence type="ECO:0000256" key="1">
    <source>
        <dbReference type="ARBA" id="ARBA00004776"/>
    </source>
</evidence>
<keyword evidence="3 7" id="KW-0328">Glycosyltransferase</keyword>
<dbReference type="AlphaFoldDB" id="A0A348AGF4"/>
<evidence type="ECO:0000256" key="3">
    <source>
        <dbReference type="ARBA" id="ARBA00022676"/>
    </source>
</evidence>
<dbReference type="RefSeq" id="WP_197723908.1">
    <property type="nucleotide sequence ID" value="NZ_AP018449.1"/>
</dbReference>
<evidence type="ECO:0000259" key="6">
    <source>
        <dbReference type="Pfam" id="PF00535"/>
    </source>
</evidence>
<dbReference type="PANTHER" id="PTHR43179">
    <property type="entry name" value="RHAMNOSYLTRANSFERASE WBBL"/>
    <property type="match status" value="1"/>
</dbReference>
<dbReference type="SUPFAM" id="SSF53448">
    <property type="entry name" value="Nucleotide-diphospho-sugar transferases"/>
    <property type="match status" value="2"/>
</dbReference>
<comment type="pathway">
    <text evidence="1">Cell wall biogenesis; cell wall polysaccharide biosynthesis.</text>
</comment>
<keyword evidence="4 7" id="KW-0808">Transferase</keyword>
<dbReference type="GO" id="GO:0016757">
    <property type="term" value="F:glycosyltransferase activity"/>
    <property type="evidence" value="ECO:0007669"/>
    <property type="project" value="UniProtKB-KW"/>
</dbReference>
<dbReference type="SUPFAM" id="SSF48452">
    <property type="entry name" value="TPR-like"/>
    <property type="match status" value="1"/>
</dbReference>
<evidence type="ECO:0000313" key="8">
    <source>
        <dbReference type="Proteomes" id="UP000276437"/>
    </source>
</evidence>
<dbReference type="Pfam" id="PF00535">
    <property type="entry name" value="Glycos_transf_2"/>
    <property type="match status" value="2"/>
</dbReference>
<dbReference type="Gene3D" id="3.40.50.2000">
    <property type="entry name" value="Glycogen Phosphorylase B"/>
    <property type="match status" value="1"/>
</dbReference>
<evidence type="ECO:0000256" key="2">
    <source>
        <dbReference type="ARBA" id="ARBA00006739"/>
    </source>
</evidence>
<sequence length="1139" mass="128867">MHKLKIAVYAICKNEEHFVDRWLNSMQEADMVIVADTGSTDGTVEKLRARDAIVYNIKIDPWRFDVARNISLNFVPGDVDVCICTDLDEVLEPGWREKLEKVWTPQTTRLKYMYTWSFNPDGSRGVTFWYEKIHRRHGFRWVHPVHEVLAYYGSDPDCHAWEAAIQLNHYPDPGKSRGQYLPLLEMSVREDPDDDRNMHYLGREYMFYRLWDKCIETLQKHLAMPRAQWKDERCASMRFIARAYKAKEDCREARNWLYRAMAEAPHLREPYVELAQLAYGERDWPTVYCMAEQALKIKERTTCYMNEPFAWDATVYDLGALACYELGMFDKSYAWIKIAVEMSPTDERLKSNLQIIKSRISPGQYTGQNLSACGREEEDSTGAPPPSAGSTADQPTVEQGLTSIIIVTYNKLDYTRLCIESIRQYTKPDAYEIIVIDNHSTDGTVEWLQGQQDIRLILNEENAGFPAGCNQGIKAAPGNSVLLLNNDTVVTPGWLRNLKKCLFSSNDIGAVGAVTSCAYFQNIPCEYSSMEEMIRFAREVNHSNPELWENRSRLVGFCMLIKTEAISKIGLLDETFSPGNYEDDDYCLRLRRAGYRLMLCRDTFIHHFGNVSFGEPNVQYKNLLAANRQKFIDKWGLDPHCLATPAPTPDLALKKWFVYQYEFNHYRQLLQNTRTKFFSFIDQAEFAFLSGHNEKAALVVKQAADFAYHSHPGCFVSPRLELILRKVGQKLNDPAAIPIDIPEKNVDKRNILHVLSQGYPVGSGHTRLLERWINMDLESAHSILVTLNSSTTPQWLIEAAVQSGGWYHTLDASTLSLCQKAKVLRDVAAAWADMVVLHIHPHDPIPSMAFGTADGPPVIFSNHADHAFTLGASAADIVAEYRAGGKAITLARRNVNESHVLPLPLGGPLDLPDKQISKKVLGIQEDSIVFLTIASPHQLVACGEYNYINLIREIAKRQPHSAILVVGPSESGEWLQLKRESDGRIRSFGCRQDLNLFYSAADIYLDSMPLGSFSEAFEAGTAGIPVVGLATAVATHLSTDIAPGIVKTHFSSTEELFTVIDRLVGDEAYRLEQGNSLQATILQNHYLGWTEHLNTLYSLLPPCHKPSEILDVKEQPAENSDVIWAFFQHKCGLSHSRFG</sequence>
<evidence type="ECO:0000256" key="5">
    <source>
        <dbReference type="SAM" id="MobiDB-lite"/>
    </source>
</evidence>
<gene>
    <name evidence="7" type="primary">epsH_1</name>
    <name evidence="7" type="ORF">MAMMFC1_00800</name>
</gene>
<dbReference type="Proteomes" id="UP000276437">
    <property type="component" value="Chromosome"/>
</dbReference>
<feature type="domain" description="Glycosyltransferase 2-like" evidence="6">
    <location>
        <begin position="11"/>
        <end position="101"/>
    </location>
</feature>
<dbReference type="Gene3D" id="1.25.40.10">
    <property type="entry name" value="Tetratricopeptide repeat domain"/>
    <property type="match status" value="1"/>
</dbReference>
<evidence type="ECO:0000313" key="7">
    <source>
        <dbReference type="EMBL" id="BBB90152.1"/>
    </source>
</evidence>
<dbReference type="KEGG" id="mana:MAMMFC1_00800"/>
<dbReference type="InterPro" id="IPR001173">
    <property type="entry name" value="Glyco_trans_2-like"/>
</dbReference>
<name>A0A348AGF4_9FIRM</name>
<dbReference type="EC" id="2.4.-.-" evidence="7"/>
<dbReference type="PANTHER" id="PTHR43179:SF12">
    <property type="entry name" value="GALACTOFURANOSYLTRANSFERASE GLFT2"/>
    <property type="match status" value="1"/>
</dbReference>
<proteinExistence type="inferred from homology"/>
<dbReference type="InterPro" id="IPR011990">
    <property type="entry name" value="TPR-like_helical_dom_sf"/>
</dbReference>
<dbReference type="CDD" id="cd04186">
    <property type="entry name" value="GT_2_like_c"/>
    <property type="match status" value="1"/>
</dbReference>
<dbReference type="SUPFAM" id="SSF53756">
    <property type="entry name" value="UDP-Glycosyltransferase/glycogen phosphorylase"/>
    <property type="match status" value="1"/>
</dbReference>
<dbReference type="Gene3D" id="3.90.550.10">
    <property type="entry name" value="Spore Coat Polysaccharide Biosynthesis Protein SpsA, Chain A"/>
    <property type="match status" value="2"/>
</dbReference>
<protein>
    <submittedName>
        <fullName evidence="7">Putative glycosyltransferase EpsH</fullName>
        <ecNumber evidence="7">2.4.-.-</ecNumber>
    </submittedName>
</protein>
<accession>A0A348AGF4</accession>
<organism evidence="7 8">
    <name type="scientific">Methylomusa anaerophila</name>
    <dbReference type="NCBI Taxonomy" id="1930071"/>
    <lineage>
        <taxon>Bacteria</taxon>
        <taxon>Bacillati</taxon>
        <taxon>Bacillota</taxon>
        <taxon>Negativicutes</taxon>
        <taxon>Selenomonadales</taxon>
        <taxon>Sporomusaceae</taxon>
        <taxon>Methylomusa</taxon>
    </lineage>
</organism>
<dbReference type="InterPro" id="IPR029044">
    <property type="entry name" value="Nucleotide-diphossugar_trans"/>
</dbReference>
<dbReference type="EMBL" id="AP018449">
    <property type="protein sequence ID" value="BBB90152.1"/>
    <property type="molecule type" value="Genomic_DNA"/>
</dbReference>
<comment type="similarity">
    <text evidence="2">Belongs to the glycosyltransferase 2 family.</text>
</comment>
<evidence type="ECO:0000256" key="4">
    <source>
        <dbReference type="ARBA" id="ARBA00022679"/>
    </source>
</evidence>
<keyword evidence="8" id="KW-1185">Reference proteome</keyword>
<feature type="region of interest" description="Disordered" evidence="5">
    <location>
        <begin position="366"/>
        <end position="395"/>
    </location>
</feature>
<reference evidence="7 8" key="1">
    <citation type="journal article" date="2018" name="Int. J. Syst. Evol. Microbiol.">
        <title>Methylomusa anaerophila gen. nov., sp. nov., an anaerobic methanol-utilizing bacterium isolated from a microbial fuel cell.</title>
        <authorList>
            <person name="Amano N."/>
            <person name="Yamamuro A."/>
            <person name="Miyahara M."/>
            <person name="Kouzuma A."/>
            <person name="Abe T."/>
            <person name="Watanabe K."/>
        </authorList>
    </citation>
    <scope>NUCLEOTIDE SEQUENCE [LARGE SCALE GENOMIC DNA]</scope>
    <source>
        <strain evidence="7 8">MMFC1</strain>
    </source>
</reference>